<dbReference type="InterPro" id="IPR020846">
    <property type="entry name" value="MFS_dom"/>
</dbReference>
<name>K1YJH3_9BACT</name>
<dbReference type="InterPro" id="IPR036259">
    <property type="entry name" value="MFS_trans_sf"/>
</dbReference>
<keyword evidence="1" id="KW-0812">Transmembrane</keyword>
<dbReference type="SUPFAM" id="SSF103473">
    <property type="entry name" value="MFS general substrate transporter"/>
    <property type="match status" value="1"/>
</dbReference>
<evidence type="ECO:0000259" key="4">
    <source>
        <dbReference type="PROSITE" id="PS50850"/>
    </source>
</evidence>
<dbReference type="AlphaFoldDB" id="K1YJH3"/>
<keyword evidence="2" id="KW-1133">Transmembrane helix</keyword>
<dbReference type="GO" id="GO:0022857">
    <property type="term" value="F:transmembrane transporter activity"/>
    <property type="evidence" value="ECO:0007669"/>
    <property type="project" value="InterPro"/>
</dbReference>
<gene>
    <name evidence="5" type="ORF">ACD_80C00041G0008</name>
</gene>
<dbReference type="EMBL" id="AMFJ01036048">
    <property type="protein sequence ID" value="EKD25509.1"/>
    <property type="molecule type" value="Genomic_DNA"/>
</dbReference>
<sequence>MLNKKTMSLLKADVIWFFGEGMLGPLFVVFTEKIGGDVLNIARAWATYLIITGVFVVILGKLSDKHINKKKLLFRWYVLNAILTFCYLFVDTPHKLLILQAGLGIAAAMATPTWDALYSQYQSKKTNGLTRGLADGLSELFTGIAVIIGWLIITYSSFKILFIIMGIIQIFSVIMLVPLLKEKD</sequence>
<dbReference type="PANTHER" id="PTHR23526:SF2">
    <property type="entry name" value="MAJOR FACILITATOR SUPERFAMILY (MFS) PROFILE DOMAIN-CONTAINING PROTEIN"/>
    <property type="match status" value="1"/>
</dbReference>
<evidence type="ECO:0000256" key="3">
    <source>
        <dbReference type="ARBA" id="ARBA00023136"/>
    </source>
</evidence>
<evidence type="ECO:0000256" key="1">
    <source>
        <dbReference type="ARBA" id="ARBA00022692"/>
    </source>
</evidence>
<accession>K1YJH3</accession>
<organism evidence="5">
    <name type="scientific">uncultured bacterium</name>
    <name type="common">gcode 4</name>
    <dbReference type="NCBI Taxonomy" id="1234023"/>
    <lineage>
        <taxon>Bacteria</taxon>
        <taxon>environmental samples</taxon>
    </lineage>
</organism>
<dbReference type="InterPro" id="IPR052528">
    <property type="entry name" value="Sugar_transport-like"/>
</dbReference>
<dbReference type="InterPro" id="IPR011701">
    <property type="entry name" value="MFS"/>
</dbReference>
<proteinExistence type="predicted"/>
<feature type="domain" description="Major facilitator superfamily (MFS) profile" evidence="4">
    <location>
        <begin position="5"/>
        <end position="184"/>
    </location>
</feature>
<comment type="caution">
    <text evidence="5">The sequence shown here is derived from an EMBL/GenBank/DDBJ whole genome shotgun (WGS) entry which is preliminary data.</text>
</comment>
<dbReference type="Pfam" id="PF07690">
    <property type="entry name" value="MFS_1"/>
    <property type="match status" value="1"/>
</dbReference>
<protein>
    <recommendedName>
        <fullName evidence="4">Major facilitator superfamily (MFS) profile domain-containing protein</fullName>
    </recommendedName>
</protein>
<dbReference type="Gene3D" id="1.20.1250.20">
    <property type="entry name" value="MFS general substrate transporter like domains"/>
    <property type="match status" value="1"/>
</dbReference>
<evidence type="ECO:0000313" key="5">
    <source>
        <dbReference type="EMBL" id="EKD25509.1"/>
    </source>
</evidence>
<reference evidence="5" key="1">
    <citation type="journal article" date="2012" name="Science">
        <title>Fermentation, hydrogen, and sulfur metabolism in multiple uncultivated bacterial phyla.</title>
        <authorList>
            <person name="Wrighton K.C."/>
            <person name="Thomas B.C."/>
            <person name="Sharon I."/>
            <person name="Miller C.S."/>
            <person name="Castelle C.J."/>
            <person name="VerBerkmoes N.C."/>
            <person name="Wilkins M.J."/>
            <person name="Hettich R.L."/>
            <person name="Lipton M.S."/>
            <person name="Williams K.H."/>
            <person name="Long P.E."/>
            <person name="Banfield J.F."/>
        </authorList>
    </citation>
    <scope>NUCLEOTIDE SEQUENCE [LARGE SCALE GENOMIC DNA]</scope>
</reference>
<dbReference type="PROSITE" id="PS50850">
    <property type="entry name" value="MFS"/>
    <property type="match status" value="1"/>
</dbReference>
<keyword evidence="3" id="KW-0472">Membrane</keyword>
<evidence type="ECO:0000256" key="2">
    <source>
        <dbReference type="ARBA" id="ARBA00022989"/>
    </source>
</evidence>
<dbReference type="PANTHER" id="PTHR23526">
    <property type="entry name" value="INTEGRAL MEMBRANE TRANSPORT PROTEIN-RELATED"/>
    <property type="match status" value="1"/>
</dbReference>